<sequence length="66" mass="7483">MTRFISCKNDEPCPFPEVSVFFLTREFLDTTLQAVYNPGEDDAELSNGHALHLFSNFTQALLDETV</sequence>
<reference evidence="2" key="1">
    <citation type="submission" date="2013-09" db="EMBL/GenBank/DDBJ databases">
        <title>Corchorus olitorius genome sequencing.</title>
        <authorList>
            <person name="Alam M."/>
            <person name="Haque M.S."/>
            <person name="Islam M.S."/>
            <person name="Emdad E.M."/>
            <person name="Islam M.M."/>
            <person name="Ahmed B."/>
            <person name="Halim A."/>
            <person name="Hossen Q.M.M."/>
            <person name="Hossain M.Z."/>
            <person name="Ahmed R."/>
            <person name="Khan M.M."/>
            <person name="Islam R."/>
            <person name="Rashid M.M."/>
            <person name="Khan S.A."/>
            <person name="Rahman M.S."/>
            <person name="Alam M."/>
            <person name="Yahiya A.S."/>
            <person name="Khan M.S."/>
            <person name="Azam M.S."/>
            <person name="Haque T."/>
            <person name="Lashkar M.Z.H."/>
            <person name="Akhand A.I."/>
            <person name="Morshed G."/>
            <person name="Roy S."/>
            <person name="Uddin K.S."/>
            <person name="Rabeya T."/>
            <person name="Hossain A.S."/>
            <person name="Chowdhury A."/>
            <person name="Snigdha A.R."/>
            <person name="Mortoza M.S."/>
            <person name="Matin S.A."/>
            <person name="Hoque S.M.E."/>
            <person name="Islam M.K."/>
            <person name="Roy D.K."/>
            <person name="Haider R."/>
            <person name="Moosa M.M."/>
            <person name="Elias S.M."/>
            <person name="Hasan A.M."/>
            <person name="Jahan S."/>
            <person name="Shafiuddin M."/>
            <person name="Mahmood N."/>
            <person name="Shommy N.S."/>
        </authorList>
    </citation>
    <scope>NUCLEOTIDE SEQUENCE [LARGE SCALE GENOMIC DNA]</scope>
    <source>
        <strain evidence="2">cv. O-4</strain>
    </source>
</reference>
<accession>A0A1R3HVM3</accession>
<evidence type="ECO:0000313" key="1">
    <source>
        <dbReference type="EMBL" id="OMO74406.1"/>
    </source>
</evidence>
<dbReference type="AlphaFoldDB" id="A0A1R3HVM3"/>
<comment type="caution">
    <text evidence="1">The sequence shown here is derived from an EMBL/GenBank/DDBJ whole genome shotgun (WGS) entry which is preliminary data.</text>
</comment>
<protein>
    <submittedName>
        <fullName evidence="1">Uncharacterized protein</fullName>
    </submittedName>
</protein>
<dbReference type="Proteomes" id="UP000187203">
    <property type="component" value="Unassembled WGS sequence"/>
</dbReference>
<organism evidence="1 2">
    <name type="scientific">Corchorus olitorius</name>
    <dbReference type="NCBI Taxonomy" id="93759"/>
    <lineage>
        <taxon>Eukaryota</taxon>
        <taxon>Viridiplantae</taxon>
        <taxon>Streptophyta</taxon>
        <taxon>Embryophyta</taxon>
        <taxon>Tracheophyta</taxon>
        <taxon>Spermatophyta</taxon>
        <taxon>Magnoliopsida</taxon>
        <taxon>eudicotyledons</taxon>
        <taxon>Gunneridae</taxon>
        <taxon>Pentapetalae</taxon>
        <taxon>rosids</taxon>
        <taxon>malvids</taxon>
        <taxon>Malvales</taxon>
        <taxon>Malvaceae</taxon>
        <taxon>Grewioideae</taxon>
        <taxon>Apeibeae</taxon>
        <taxon>Corchorus</taxon>
    </lineage>
</organism>
<proteinExistence type="predicted"/>
<evidence type="ECO:0000313" key="2">
    <source>
        <dbReference type="Proteomes" id="UP000187203"/>
    </source>
</evidence>
<keyword evidence="2" id="KW-1185">Reference proteome</keyword>
<name>A0A1R3HVM3_9ROSI</name>
<dbReference type="EMBL" id="AWUE01019316">
    <property type="protein sequence ID" value="OMO74406.1"/>
    <property type="molecule type" value="Genomic_DNA"/>
</dbReference>
<gene>
    <name evidence="1" type="ORF">COLO4_26607</name>
</gene>